<reference evidence="3 4" key="1">
    <citation type="submission" date="2019-07" db="EMBL/GenBank/DDBJ databases">
        <title>Whole genome shotgun sequence of Methylobacterium haplocladii NBRC 107714.</title>
        <authorList>
            <person name="Hosoyama A."/>
            <person name="Uohara A."/>
            <person name="Ohji S."/>
            <person name="Ichikawa N."/>
        </authorList>
    </citation>
    <scope>NUCLEOTIDE SEQUENCE [LARGE SCALE GENOMIC DNA]</scope>
    <source>
        <strain evidence="3 4">NBRC 107714</strain>
    </source>
</reference>
<dbReference type="PANTHER" id="PTHR46268">
    <property type="entry name" value="STRESS RESPONSE PROTEIN NHAX"/>
    <property type="match status" value="1"/>
</dbReference>
<sequence length="270" mass="28971">MCYANILVSLDPGHATVDRVRLAAGLAQRFDATLTGVAARQIPAPIAVNDIREAEAVYEKEKDKLCDELARVREVFERNAAGVTTDWHSATAGPLKLLIERARAADLVVVGRRGLDDGDPGDMAVMPGPVLMEAGRPVLVVPPGIEHLRAARIVVAWKDTVEARRAVTSAIPLIKRADQVFVATSGAEAGLEGAEDVSGHLARHGAHVTTHLLSRPAAGDADEVLRFAERHDADLVVMGGYGHSRLHEWLFGGVTREVLQTTPICCLMSH</sequence>
<feature type="domain" description="UspA" evidence="2">
    <location>
        <begin position="3"/>
        <end position="117"/>
    </location>
</feature>
<dbReference type="RefSeq" id="WP_147078463.1">
    <property type="nucleotide sequence ID" value="NZ_BJZT01000019.1"/>
</dbReference>
<dbReference type="EMBL" id="BJZT01000019">
    <property type="protein sequence ID" value="GEO99577.1"/>
    <property type="molecule type" value="Genomic_DNA"/>
</dbReference>
<dbReference type="AlphaFoldDB" id="A0A512IPE9"/>
<feature type="domain" description="UspA" evidence="2">
    <location>
        <begin position="205"/>
        <end position="268"/>
    </location>
</feature>
<keyword evidence="4" id="KW-1185">Reference proteome</keyword>
<evidence type="ECO:0000313" key="3">
    <source>
        <dbReference type="EMBL" id="GEO99577.1"/>
    </source>
</evidence>
<dbReference type="Pfam" id="PF00582">
    <property type="entry name" value="Usp"/>
    <property type="match status" value="2"/>
</dbReference>
<dbReference type="Proteomes" id="UP000321258">
    <property type="component" value="Unassembled WGS sequence"/>
</dbReference>
<accession>A0A512IPE9</accession>
<name>A0A512IPE9_9HYPH</name>
<comment type="caution">
    <text evidence="3">The sequence shown here is derived from an EMBL/GenBank/DDBJ whole genome shotgun (WGS) entry which is preliminary data.</text>
</comment>
<comment type="similarity">
    <text evidence="1">Belongs to the universal stress protein A family.</text>
</comment>
<dbReference type="CDD" id="cd00293">
    <property type="entry name" value="USP-like"/>
    <property type="match status" value="1"/>
</dbReference>
<dbReference type="SUPFAM" id="SSF52402">
    <property type="entry name" value="Adenine nucleotide alpha hydrolases-like"/>
    <property type="match status" value="2"/>
</dbReference>
<organism evidence="3 4">
    <name type="scientific">Methylobacterium haplocladii</name>
    <dbReference type="NCBI Taxonomy" id="1176176"/>
    <lineage>
        <taxon>Bacteria</taxon>
        <taxon>Pseudomonadati</taxon>
        <taxon>Pseudomonadota</taxon>
        <taxon>Alphaproteobacteria</taxon>
        <taxon>Hyphomicrobiales</taxon>
        <taxon>Methylobacteriaceae</taxon>
        <taxon>Methylobacterium</taxon>
    </lineage>
</organism>
<dbReference type="Gene3D" id="3.40.50.12370">
    <property type="match status" value="1"/>
</dbReference>
<protein>
    <recommendedName>
        <fullName evidence="2">UspA domain-containing protein</fullName>
    </recommendedName>
</protein>
<proteinExistence type="inferred from homology"/>
<dbReference type="OrthoDB" id="9804721at2"/>
<evidence type="ECO:0000256" key="1">
    <source>
        <dbReference type="ARBA" id="ARBA00008791"/>
    </source>
</evidence>
<evidence type="ECO:0000259" key="2">
    <source>
        <dbReference type="Pfam" id="PF00582"/>
    </source>
</evidence>
<gene>
    <name evidence="3" type="ORF">MHA02_19650</name>
</gene>
<evidence type="ECO:0000313" key="4">
    <source>
        <dbReference type="Proteomes" id="UP000321258"/>
    </source>
</evidence>
<dbReference type="PANTHER" id="PTHR46268:SF15">
    <property type="entry name" value="UNIVERSAL STRESS PROTEIN HP_0031"/>
    <property type="match status" value="1"/>
</dbReference>
<dbReference type="InterPro" id="IPR006016">
    <property type="entry name" value="UspA"/>
</dbReference>